<reference evidence="2 3" key="1">
    <citation type="journal article" date="2016" name="Sci. Rep.">
        <title>The Dendrobium catenatum Lindl. genome sequence provides insights into polysaccharide synthase, floral development and adaptive evolution.</title>
        <authorList>
            <person name="Zhang G.Q."/>
            <person name="Xu Q."/>
            <person name="Bian C."/>
            <person name="Tsai W.C."/>
            <person name="Yeh C.M."/>
            <person name="Liu K.W."/>
            <person name="Yoshida K."/>
            <person name="Zhang L.S."/>
            <person name="Chang S.B."/>
            <person name="Chen F."/>
            <person name="Shi Y."/>
            <person name="Su Y.Y."/>
            <person name="Zhang Y.Q."/>
            <person name="Chen L.J."/>
            <person name="Yin Y."/>
            <person name="Lin M."/>
            <person name="Huang H."/>
            <person name="Deng H."/>
            <person name="Wang Z.W."/>
            <person name="Zhu S.L."/>
            <person name="Zhao X."/>
            <person name="Deng C."/>
            <person name="Niu S.C."/>
            <person name="Huang J."/>
            <person name="Wang M."/>
            <person name="Liu G.H."/>
            <person name="Yang H.J."/>
            <person name="Xiao X.J."/>
            <person name="Hsiao Y.Y."/>
            <person name="Wu W.L."/>
            <person name="Chen Y.Y."/>
            <person name="Mitsuda N."/>
            <person name="Ohme-Takagi M."/>
            <person name="Luo Y.B."/>
            <person name="Van de Peer Y."/>
            <person name="Liu Z.J."/>
        </authorList>
    </citation>
    <scope>NUCLEOTIDE SEQUENCE [LARGE SCALE GENOMIC DNA]</scope>
    <source>
        <tissue evidence="2">The whole plant</tissue>
    </source>
</reference>
<name>A0A2I0VSW1_9ASPA</name>
<proteinExistence type="predicted"/>
<dbReference type="Proteomes" id="UP000233837">
    <property type="component" value="Unassembled WGS sequence"/>
</dbReference>
<dbReference type="STRING" id="906689.A0A2I0VSW1"/>
<evidence type="ECO:0000256" key="1">
    <source>
        <dbReference type="SAM" id="MobiDB-lite"/>
    </source>
</evidence>
<dbReference type="EMBL" id="KZ503267">
    <property type="protein sequence ID" value="PKU66494.1"/>
    <property type="molecule type" value="Genomic_DNA"/>
</dbReference>
<keyword evidence="3" id="KW-1185">Reference proteome</keyword>
<protein>
    <submittedName>
        <fullName evidence="2">Uncharacterized protein</fullName>
    </submittedName>
</protein>
<accession>A0A2I0VSW1</accession>
<dbReference type="AlphaFoldDB" id="A0A2I0VSW1"/>
<sequence>MVPLRDLRRLADGVLLVAVEAAKRSSYLEAARTGGIGTLISHTIKNAILSATDLAGFTSGKVREFTPPRPEESVVYFSEPPEATVVRPDSSGDVSLSVSATVSVSESTTVEVGENVSVSDDGKSAVEPRILSEKIDVNLSNLEERDDKVDKIVAPMKTRRPRERRVPSTPFSRAIG</sequence>
<reference evidence="2 3" key="2">
    <citation type="journal article" date="2017" name="Nature">
        <title>The Apostasia genome and the evolution of orchids.</title>
        <authorList>
            <person name="Zhang G.Q."/>
            <person name="Liu K.W."/>
            <person name="Li Z."/>
            <person name="Lohaus R."/>
            <person name="Hsiao Y.Y."/>
            <person name="Niu S.C."/>
            <person name="Wang J.Y."/>
            <person name="Lin Y.C."/>
            <person name="Xu Q."/>
            <person name="Chen L.J."/>
            <person name="Yoshida K."/>
            <person name="Fujiwara S."/>
            <person name="Wang Z.W."/>
            <person name="Zhang Y.Q."/>
            <person name="Mitsuda N."/>
            <person name="Wang M."/>
            <person name="Liu G.H."/>
            <person name="Pecoraro L."/>
            <person name="Huang H.X."/>
            <person name="Xiao X.J."/>
            <person name="Lin M."/>
            <person name="Wu X.Y."/>
            <person name="Wu W.L."/>
            <person name="Chen Y.Y."/>
            <person name="Chang S.B."/>
            <person name="Sakamoto S."/>
            <person name="Ohme-Takagi M."/>
            <person name="Yagi M."/>
            <person name="Zeng S.J."/>
            <person name="Shen C.Y."/>
            <person name="Yeh C.M."/>
            <person name="Luo Y.B."/>
            <person name="Tsai W.C."/>
            <person name="Van de Peer Y."/>
            <person name="Liu Z.J."/>
        </authorList>
    </citation>
    <scope>NUCLEOTIDE SEQUENCE [LARGE SCALE GENOMIC DNA]</scope>
    <source>
        <tissue evidence="2">The whole plant</tissue>
    </source>
</reference>
<gene>
    <name evidence="2" type="ORF">MA16_Dca006822</name>
</gene>
<organism evidence="2 3">
    <name type="scientific">Dendrobium catenatum</name>
    <dbReference type="NCBI Taxonomy" id="906689"/>
    <lineage>
        <taxon>Eukaryota</taxon>
        <taxon>Viridiplantae</taxon>
        <taxon>Streptophyta</taxon>
        <taxon>Embryophyta</taxon>
        <taxon>Tracheophyta</taxon>
        <taxon>Spermatophyta</taxon>
        <taxon>Magnoliopsida</taxon>
        <taxon>Liliopsida</taxon>
        <taxon>Asparagales</taxon>
        <taxon>Orchidaceae</taxon>
        <taxon>Epidendroideae</taxon>
        <taxon>Malaxideae</taxon>
        <taxon>Dendrobiinae</taxon>
        <taxon>Dendrobium</taxon>
    </lineage>
</organism>
<evidence type="ECO:0000313" key="3">
    <source>
        <dbReference type="Proteomes" id="UP000233837"/>
    </source>
</evidence>
<feature type="region of interest" description="Disordered" evidence="1">
    <location>
        <begin position="155"/>
        <end position="176"/>
    </location>
</feature>
<evidence type="ECO:0000313" key="2">
    <source>
        <dbReference type="EMBL" id="PKU66494.1"/>
    </source>
</evidence>